<dbReference type="PANTHER" id="PTHR30399:SF1">
    <property type="entry name" value="UTP PYROPHOSPHATASE"/>
    <property type="match status" value="1"/>
</dbReference>
<dbReference type="InterPro" id="IPR002725">
    <property type="entry name" value="YgjP-like_metallopeptidase"/>
</dbReference>
<dbReference type="OrthoDB" id="9000630at2"/>
<accession>A0A495VKW5</accession>
<dbReference type="InterPro" id="IPR053136">
    <property type="entry name" value="UTP_pyrophosphatase-like"/>
</dbReference>
<proteinExistence type="predicted"/>
<name>A0A495VKW5_9RHOO</name>
<dbReference type="EMBL" id="RBXP01000019">
    <property type="protein sequence ID" value="RKT49954.1"/>
    <property type="molecule type" value="Genomic_DNA"/>
</dbReference>
<protein>
    <recommendedName>
        <fullName evidence="1">YgjP-like metallopeptidase domain-containing protein</fullName>
    </recommendedName>
</protein>
<dbReference type="Gene3D" id="3.30.2010.10">
    <property type="entry name" value="Metalloproteases ('zincins'), catalytic domain"/>
    <property type="match status" value="1"/>
</dbReference>
<evidence type="ECO:0000313" key="3">
    <source>
        <dbReference type="Proteomes" id="UP000270626"/>
    </source>
</evidence>
<feature type="domain" description="YgjP-like metallopeptidase" evidence="1">
    <location>
        <begin position="95"/>
        <end position="156"/>
    </location>
</feature>
<dbReference type="AlphaFoldDB" id="A0A495VKW5"/>
<dbReference type="RefSeq" id="WP_121459368.1">
    <property type="nucleotide sequence ID" value="NZ_RBXP01000019.1"/>
</dbReference>
<gene>
    <name evidence="2" type="ORF">DFR40_3097</name>
</gene>
<dbReference type="Pfam" id="PF01863">
    <property type="entry name" value="YgjP-like"/>
    <property type="match status" value="1"/>
</dbReference>
<evidence type="ECO:0000259" key="1">
    <source>
        <dbReference type="Pfam" id="PF01863"/>
    </source>
</evidence>
<organism evidence="2 3">
    <name type="scientific">Azonexus fungiphilus</name>
    <dbReference type="NCBI Taxonomy" id="146940"/>
    <lineage>
        <taxon>Bacteria</taxon>
        <taxon>Pseudomonadati</taxon>
        <taxon>Pseudomonadota</taxon>
        <taxon>Betaproteobacteria</taxon>
        <taxon>Rhodocyclales</taxon>
        <taxon>Azonexaceae</taxon>
        <taxon>Azonexus</taxon>
    </lineage>
</organism>
<reference evidence="2 3" key="1">
    <citation type="submission" date="2018-10" db="EMBL/GenBank/DDBJ databases">
        <title>Genomic Encyclopedia of Type Strains, Phase IV (KMG-IV): sequencing the most valuable type-strain genomes for metagenomic binning, comparative biology and taxonomic classification.</title>
        <authorList>
            <person name="Goeker M."/>
        </authorList>
    </citation>
    <scope>NUCLEOTIDE SEQUENCE [LARGE SCALE GENOMIC DNA]</scope>
    <source>
        <strain evidence="2 3">DSM 23841</strain>
    </source>
</reference>
<sequence>MTSTLPPYLAAYPANLTEPVARLLAQGRLGEALRRKYPAAHAIRTDRALHDYVQALRAEYLRNAPQPSKILFDGKLQSVGRALGTHTRIARVQGGKLKTKHEIRIAAVFREAPPEFLRMIVAHELAHLKESEHDKAFYQLCRHIEADYHQLEFDLRAYLCHLAAGGPPLWPATP</sequence>
<comment type="caution">
    <text evidence="2">The sequence shown here is derived from an EMBL/GenBank/DDBJ whole genome shotgun (WGS) entry which is preliminary data.</text>
</comment>
<dbReference type="PANTHER" id="PTHR30399">
    <property type="entry name" value="UNCHARACTERIZED PROTEIN YGJP"/>
    <property type="match status" value="1"/>
</dbReference>
<evidence type="ECO:0000313" key="2">
    <source>
        <dbReference type="EMBL" id="RKT49954.1"/>
    </source>
</evidence>
<dbReference type="Proteomes" id="UP000270626">
    <property type="component" value="Unassembled WGS sequence"/>
</dbReference>
<dbReference type="CDD" id="cd07344">
    <property type="entry name" value="M48_yhfN_like"/>
    <property type="match status" value="1"/>
</dbReference>
<keyword evidence="3" id="KW-1185">Reference proteome</keyword>